<organism evidence="2 3">
    <name type="scientific">Desulfomicrobium norvegicum (strain DSM 1741 / NCIMB 8310)</name>
    <name type="common">Desulfovibrio baculatus (strain Norway 4)</name>
    <name type="synonym">Desulfovibrio desulfuricans (strain Norway 4)</name>
    <dbReference type="NCBI Taxonomy" id="52561"/>
    <lineage>
        <taxon>Bacteria</taxon>
        <taxon>Pseudomonadati</taxon>
        <taxon>Thermodesulfobacteriota</taxon>
        <taxon>Desulfovibrionia</taxon>
        <taxon>Desulfovibrionales</taxon>
        <taxon>Desulfomicrobiaceae</taxon>
        <taxon>Desulfomicrobium</taxon>
    </lineage>
</organism>
<feature type="transmembrane region" description="Helical" evidence="1">
    <location>
        <begin position="89"/>
        <end position="113"/>
    </location>
</feature>
<accession>A0A8G2F2U4</accession>
<dbReference type="OrthoDB" id="5471519at2"/>
<evidence type="ECO:0000313" key="3">
    <source>
        <dbReference type="Proteomes" id="UP000199581"/>
    </source>
</evidence>
<comment type="caution">
    <text evidence="2">The sequence shown here is derived from an EMBL/GenBank/DDBJ whole genome shotgun (WGS) entry which is preliminary data.</text>
</comment>
<sequence length="165" mass="17875">MIPGPDAAYDRLLDVLGALLLLVVLAMLLERALALVFEYHWFRRLSDRVPGLKTPIALLVSWFTCRHIRFDILARLFSPAPDASSSTEIGVLITSAVVAGGSAAAITLFQGVLHFGRDARLGLMEAHRAAIEAKTAEARLRTNRAEAASFRESTTGFRAQGADDA</sequence>
<keyword evidence="1" id="KW-0812">Transmembrane</keyword>
<gene>
    <name evidence="2" type="ORF">SAMN05421830_101155</name>
</gene>
<protein>
    <submittedName>
        <fullName evidence="2">Uncharacterized protein</fullName>
    </submittedName>
</protein>
<proteinExistence type="predicted"/>
<evidence type="ECO:0000313" key="2">
    <source>
        <dbReference type="EMBL" id="SFL24985.1"/>
    </source>
</evidence>
<dbReference type="Proteomes" id="UP000199581">
    <property type="component" value="Unassembled WGS sequence"/>
</dbReference>
<reference evidence="2 3" key="1">
    <citation type="submission" date="2016-10" db="EMBL/GenBank/DDBJ databases">
        <authorList>
            <person name="Varghese N."/>
            <person name="Submissions S."/>
        </authorList>
    </citation>
    <scope>NUCLEOTIDE SEQUENCE [LARGE SCALE GENOMIC DNA]</scope>
    <source>
        <strain evidence="2 3">DSM 1741</strain>
    </source>
</reference>
<name>A0A8G2F2U4_DESNO</name>
<evidence type="ECO:0000256" key="1">
    <source>
        <dbReference type="SAM" id="Phobius"/>
    </source>
</evidence>
<keyword evidence="1" id="KW-1133">Transmembrane helix</keyword>
<dbReference type="EMBL" id="FOTO01000001">
    <property type="protein sequence ID" value="SFL24985.1"/>
    <property type="molecule type" value="Genomic_DNA"/>
</dbReference>
<keyword evidence="3" id="KW-1185">Reference proteome</keyword>
<dbReference type="RefSeq" id="WP_092188295.1">
    <property type="nucleotide sequence ID" value="NZ_FOTO01000001.1"/>
</dbReference>
<keyword evidence="1" id="KW-0472">Membrane</keyword>
<feature type="transmembrane region" description="Helical" evidence="1">
    <location>
        <begin position="15"/>
        <end position="37"/>
    </location>
</feature>
<dbReference type="AlphaFoldDB" id="A0A8G2F2U4"/>